<dbReference type="GeneID" id="26644299"/>
<proteinExistence type="predicted"/>
<name>A0A077KRY0_9CAUD</name>
<protein>
    <submittedName>
        <fullName evidence="1">Putative tail tuber protein A</fullName>
    </submittedName>
</protein>
<dbReference type="RefSeq" id="YP_009218123.1">
    <property type="nucleotide sequence ID" value="NC_029007.1"/>
</dbReference>
<evidence type="ECO:0000313" key="1">
    <source>
        <dbReference type="EMBL" id="BAP34925.1"/>
    </source>
</evidence>
<sequence length="207" mass="23327">MLTELDVVNSCLATLGESPLNSIDPDHPFVPSAQTMLARAMVQEQGKGWWFNTDFMALMPDPVTKFVYFPNDAITVDTGGNAYVQRGRRLWNRATSTYEIGEGVYVKIVRKVPFDELPELANQLVGDRAVMDFQHEFDGDAQKYGKLKDIYNQSFITIKAEEIRQQKANLHDSQTVQQKLAQFRPVSRYSNAYVGNGLGGIRNIGVF</sequence>
<dbReference type="Pfam" id="PF17212">
    <property type="entry name" value="Tube"/>
    <property type="match status" value="1"/>
</dbReference>
<accession>A0A077KRY0</accession>
<dbReference type="EMBL" id="AB983711">
    <property type="protein sequence ID" value="BAP34925.1"/>
    <property type="molecule type" value="Genomic_DNA"/>
</dbReference>
<reference evidence="1 2" key="1">
    <citation type="submission" date="2014-08" db="EMBL/GenBank/DDBJ databases">
        <title>Isolation and characterization of bacteriophages infecting R. solanacearum from Thailand.</title>
        <authorList>
            <person name="Narulita E."/>
            <person name="Kawasaki T."/>
            <person name="Fujie M."/>
            <person name="Yamada T."/>
        </authorList>
    </citation>
    <scope>NUCLEOTIDE SEQUENCE [LARGE SCALE GENOMIC DNA]</scope>
</reference>
<keyword evidence="2" id="KW-1185">Reference proteome</keyword>
<dbReference type="InterPro" id="IPR033767">
    <property type="entry name" value="Tail_Gp11"/>
</dbReference>
<dbReference type="KEGG" id="vg:26644299"/>
<dbReference type="OrthoDB" id="8156at10239"/>
<dbReference type="Proteomes" id="UP000203427">
    <property type="component" value="Segment"/>
</dbReference>
<organism evidence="1 2">
    <name type="scientific">Ralstonia phage RSJ5</name>
    <dbReference type="NCBI Taxonomy" id="1538364"/>
    <lineage>
        <taxon>Viruses</taxon>
        <taxon>Duplodnaviria</taxon>
        <taxon>Heunggongvirae</taxon>
        <taxon>Uroviricota</taxon>
        <taxon>Caudoviricetes</taxon>
        <taxon>Autographivirales</taxon>
        <taxon>Autonotataviridae</taxon>
        <taxon>Risjevirus</taxon>
        <taxon>Risjevirus RSJ5</taxon>
    </lineage>
</organism>
<evidence type="ECO:0000313" key="2">
    <source>
        <dbReference type="Proteomes" id="UP000203427"/>
    </source>
</evidence>